<feature type="region of interest" description="Disordered" evidence="1">
    <location>
        <begin position="621"/>
        <end position="667"/>
    </location>
</feature>
<feature type="region of interest" description="Disordered" evidence="1">
    <location>
        <begin position="439"/>
        <end position="477"/>
    </location>
</feature>
<feature type="region of interest" description="Disordered" evidence="1">
    <location>
        <begin position="541"/>
        <end position="596"/>
    </location>
</feature>
<dbReference type="AlphaFoldDB" id="A0A0E0QA29"/>
<dbReference type="OMA" id="APPCEVT"/>
<feature type="compositionally biased region" description="Polar residues" evidence="1">
    <location>
        <begin position="354"/>
        <end position="366"/>
    </location>
</feature>
<feature type="compositionally biased region" description="Basic and acidic residues" evidence="1">
    <location>
        <begin position="573"/>
        <end position="585"/>
    </location>
</feature>
<feature type="region of interest" description="Disordered" evidence="1">
    <location>
        <begin position="354"/>
        <end position="379"/>
    </location>
</feature>
<reference evidence="3" key="1">
    <citation type="submission" date="2013-06" db="EMBL/GenBank/DDBJ databases">
        <authorList>
            <person name="Zhao Q."/>
        </authorList>
    </citation>
    <scope>NUCLEOTIDE SEQUENCE</scope>
    <source>
        <strain evidence="3">cv. W1943</strain>
    </source>
</reference>
<protein>
    <submittedName>
        <fullName evidence="2">Uncharacterized protein</fullName>
    </submittedName>
</protein>
<evidence type="ECO:0000313" key="2">
    <source>
        <dbReference type="EnsemblPlants" id="ORUFI07G19980.1"/>
    </source>
</evidence>
<keyword evidence="3" id="KW-1185">Reference proteome</keyword>
<evidence type="ECO:0000256" key="1">
    <source>
        <dbReference type="SAM" id="MobiDB-lite"/>
    </source>
</evidence>
<dbReference type="Proteomes" id="UP000008022">
    <property type="component" value="Unassembled WGS sequence"/>
</dbReference>
<organism evidence="2 3">
    <name type="scientific">Oryza rufipogon</name>
    <name type="common">Brownbeard rice</name>
    <name type="synonym">Asian wild rice</name>
    <dbReference type="NCBI Taxonomy" id="4529"/>
    <lineage>
        <taxon>Eukaryota</taxon>
        <taxon>Viridiplantae</taxon>
        <taxon>Streptophyta</taxon>
        <taxon>Embryophyta</taxon>
        <taxon>Tracheophyta</taxon>
        <taxon>Spermatophyta</taxon>
        <taxon>Magnoliopsida</taxon>
        <taxon>Liliopsida</taxon>
        <taxon>Poales</taxon>
        <taxon>Poaceae</taxon>
        <taxon>BOP clade</taxon>
        <taxon>Oryzoideae</taxon>
        <taxon>Oryzeae</taxon>
        <taxon>Oryzinae</taxon>
        <taxon>Oryza</taxon>
    </lineage>
</organism>
<name>A0A0E0QA29_ORYRU</name>
<dbReference type="PANTHER" id="PTHR37261:SF1">
    <property type="entry name" value="40S RIBOSOMAL PROTEIN S27"/>
    <property type="match status" value="1"/>
</dbReference>
<dbReference type="PANTHER" id="PTHR37261">
    <property type="entry name" value="40S RIBOSOMAL PROTEIN S27"/>
    <property type="match status" value="1"/>
</dbReference>
<evidence type="ECO:0000313" key="3">
    <source>
        <dbReference type="Proteomes" id="UP000008022"/>
    </source>
</evidence>
<proteinExistence type="predicted"/>
<accession>A0A0E0QA29</accession>
<reference evidence="2" key="2">
    <citation type="submission" date="2015-06" db="UniProtKB">
        <authorList>
            <consortium name="EnsemblPlants"/>
        </authorList>
    </citation>
    <scope>IDENTIFICATION</scope>
</reference>
<dbReference type="EnsemblPlants" id="ORUFI07G19980.1">
    <property type="protein sequence ID" value="ORUFI07G19980.1"/>
    <property type="gene ID" value="ORUFI07G19980"/>
</dbReference>
<dbReference type="eggNOG" id="ENOG502R822">
    <property type="taxonomic scope" value="Eukaryota"/>
</dbReference>
<dbReference type="Gramene" id="ORUFI07G19980.1">
    <property type="protein sequence ID" value="ORUFI07G19980.1"/>
    <property type="gene ID" value="ORUFI07G19980"/>
</dbReference>
<feature type="region of interest" description="Disordered" evidence="1">
    <location>
        <begin position="1076"/>
        <end position="1100"/>
    </location>
</feature>
<sequence>MEASGSEPGRPWTVSATWAPAGGAAVEDAVSFETSADDAEAVPSAVFLERPSPDGNGDAPPCEVTAVHQFISGESMRFTGCMCEAQLGFMKYTIQLTPRIALRIIYALCVVDLQLKSHSPLLKKVCPNGVVMPQLVKSMSMKPKASIDEDSWVDVKIPELHVEKNRSKSQEPNAIGAKQETTLAHYEATAEITDASPCVSLTVRLLSLQSKTSVHIEEIYIFADPVEPTNDESETRPGNMGGSSLLAMLVPSLMQMSKSRNQKTDNKYFSDASRTQLSQGCAMAVNNSPCENVVRDAEPCSTDDLNFKSAGMESKLNAIDGDTITYEKGNHYELKDSKSILLPIQTTENTQAPLTKNQSVSNTDQPVTPLMDENPNPYSRIEGKLDTLLSKMEKMELYCSRFDDGMMRPICSIESRLQRLEQQFDVFSMEIKTLQASSARMTAPDGLSDMINPQDKTDNDGKAENSASTTNRQPGLVVRAPEFSLEESFSCDKSNENAVTLRGPSMVPRLLVKAPDFVSESEFACEKLHDGSFSPVDFALSSEKEPKTSPGLVVKVPEFPNDSDDELEEEKETEVGDHDDGHTKSDAALSESTVDSFKSKSHVSVDGALASALEALLGSTKKTPSSQSAACPASNSTAENTTDSSTCPFSSEQVDETSTNDGSAGQLSGTFVDANKVNTFISCEEADAVPQTYLSKANLKAEVNDLNNVLDLNMMAFAESTEPLCVPQLHTVEESKDVGSQANLKNNGSSSYMMQSIANTEHIIAPSQLPTVLESINDGQQLNGNRSTLSLAEFLVARNANFSKNVISEALSSNGGAEMHTFKRTSMESAKNIKDINQLLLQKALEVNEDDSAKFSVSGGMNSCCLRAFTDSKKRCIESSGLEASLNDSFTKSEVEHSLSDLCSMESFSAEPAREAVGSGGVTAGNCVDDPFTGSSTVNPTAGEELQKVCDLLYEYNDDVLGMAFVAKKTSKSSPSLEVLLAESSVSEAEISDAKDTDNDAGLSSARLFSTFSSSDDEAPRTDEPIIDVVDLPTPLDAYASSKNELVDDESLLDMDDPPIPPESYASVLSDMHHACLNDQSKPSGTFAEEGNGEYPDSLI</sequence>
<feature type="compositionally biased region" description="Acidic residues" evidence="1">
    <location>
        <begin position="561"/>
        <end position="572"/>
    </location>
</feature>